<dbReference type="SMART" id="SM01005">
    <property type="entry name" value="Ala_racemase_C"/>
    <property type="match status" value="1"/>
</dbReference>
<comment type="pathway">
    <text evidence="7">Amino-acid biosynthesis; D-alanine biosynthesis; D-alanine from L-alanine: step 1/1.</text>
</comment>
<feature type="modified residue" description="N6-(pyridoxal phosphate)lysine" evidence="7 8">
    <location>
        <position position="41"/>
    </location>
</feature>
<sequence>MAEPYASAGSVLEIDLGALVANWRQLRDLHGQGRDTAAVLKADGYGLGASRVASALYKAGCRHIFTAHLMEAVAIRHSAPDAMLSVLHGLGPGEERDFIAHRLVPALGSLAEIEAWGRAAAGLGQPLPALLHIDTGMNRTGLSPEALARLIAEPTRLQGIDLRYVMTHLVSADIPGAPINLQQARRFAAVAAHFPTAQRCFANSSGLFLGPDFASDLARPGAALYGINPIPDAPNPMRAVARLSARIMQIRDIPAGESVGYDRQWVATRPSRIATLPIGYADGYHRALSGKAAVAFGGQLCPVVGRISMDLITVDVTDCPAAVLGAWMEVIGPTIPPERLARLAGTNAYEILTSLGRRFHRVYLEA</sequence>
<dbReference type="GO" id="GO:0005829">
    <property type="term" value="C:cytosol"/>
    <property type="evidence" value="ECO:0007669"/>
    <property type="project" value="TreeGrafter"/>
</dbReference>
<reference evidence="11 12" key="1">
    <citation type="journal article" date="2021" name="Microorganisms">
        <title>Acidisoma silvae sp. nov. and Acidisomacellulosilytica sp. nov., Two Acidophilic Bacteria Isolated from Decaying Wood, Hydrolyzing Cellulose and Producing Poly-3-hydroxybutyrate.</title>
        <authorList>
            <person name="Mieszkin S."/>
            <person name="Pouder E."/>
            <person name="Uroz S."/>
            <person name="Simon-Colin C."/>
            <person name="Alain K."/>
        </authorList>
    </citation>
    <scope>NUCLEOTIDE SEQUENCE [LARGE SCALE GENOMIC DNA]</scope>
    <source>
        <strain evidence="11 12">HW T5.17</strain>
    </source>
</reference>
<dbReference type="Pfam" id="PF00842">
    <property type="entry name" value="Ala_racemase_C"/>
    <property type="match status" value="1"/>
</dbReference>
<dbReference type="SUPFAM" id="SSF50621">
    <property type="entry name" value="Alanine racemase C-terminal domain-like"/>
    <property type="match status" value="1"/>
</dbReference>
<evidence type="ECO:0000313" key="11">
    <source>
        <dbReference type="EMBL" id="MCB8879591.1"/>
    </source>
</evidence>
<dbReference type="EC" id="5.1.1.1" evidence="4 7"/>
<dbReference type="InterPro" id="IPR020622">
    <property type="entry name" value="Ala_racemase_pyridoxalP-BS"/>
</dbReference>
<dbReference type="Pfam" id="PF01168">
    <property type="entry name" value="Ala_racemase_N"/>
    <property type="match status" value="1"/>
</dbReference>
<dbReference type="InterPro" id="IPR029066">
    <property type="entry name" value="PLP-binding_barrel"/>
</dbReference>
<evidence type="ECO:0000256" key="2">
    <source>
        <dbReference type="ARBA" id="ARBA00001933"/>
    </source>
</evidence>
<dbReference type="GO" id="GO:0008784">
    <property type="term" value="F:alanine racemase activity"/>
    <property type="evidence" value="ECO:0007669"/>
    <property type="project" value="UniProtKB-UniRule"/>
</dbReference>
<dbReference type="GO" id="GO:0030170">
    <property type="term" value="F:pyridoxal phosphate binding"/>
    <property type="evidence" value="ECO:0007669"/>
    <property type="project" value="UniProtKB-UniRule"/>
</dbReference>
<comment type="cofactor">
    <cofactor evidence="2 7 8">
        <name>pyridoxal 5'-phosphate</name>
        <dbReference type="ChEBI" id="CHEBI:597326"/>
    </cofactor>
</comment>
<keyword evidence="12" id="KW-1185">Reference proteome</keyword>
<feature type="active site" description="Proton acceptor; specific for L-alanine" evidence="7">
    <location>
        <position position="261"/>
    </location>
</feature>
<dbReference type="HAMAP" id="MF_01201">
    <property type="entry name" value="Ala_racemase"/>
    <property type="match status" value="1"/>
</dbReference>
<dbReference type="PANTHER" id="PTHR30511">
    <property type="entry name" value="ALANINE RACEMASE"/>
    <property type="match status" value="1"/>
</dbReference>
<feature type="binding site" evidence="7 9">
    <location>
        <position position="309"/>
    </location>
    <ligand>
        <name>substrate</name>
    </ligand>
</feature>
<dbReference type="PRINTS" id="PR00992">
    <property type="entry name" value="ALARACEMASE"/>
</dbReference>
<comment type="similarity">
    <text evidence="3 7">Belongs to the alanine racemase family.</text>
</comment>
<dbReference type="EMBL" id="JAESVA010000002">
    <property type="protein sequence ID" value="MCB8879591.1"/>
    <property type="molecule type" value="Genomic_DNA"/>
</dbReference>
<feature type="active site" description="Proton acceptor; specific for D-alanine" evidence="7">
    <location>
        <position position="41"/>
    </location>
</feature>
<dbReference type="AlphaFoldDB" id="A0A963YYN7"/>
<dbReference type="Gene3D" id="2.40.37.10">
    <property type="entry name" value="Lyase, Ornithine Decarboxylase, Chain A, domain 1"/>
    <property type="match status" value="1"/>
</dbReference>
<evidence type="ECO:0000313" key="12">
    <source>
        <dbReference type="Proteomes" id="UP000721844"/>
    </source>
</evidence>
<evidence type="ECO:0000256" key="8">
    <source>
        <dbReference type="PIRSR" id="PIRSR600821-50"/>
    </source>
</evidence>
<proteinExistence type="inferred from homology"/>
<dbReference type="InterPro" id="IPR009006">
    <property type="entry name" value="Ala_racemase/Decarboxylase_C"/>
</dbReference>
<name>A0A963YYN7_9PROT</name>
<evidence type="ECO:0000256" key="9">
    <source>
        <dbReference type="PIRSR" id="PIRSR600821-52"/>
    </source>
</evidence>
<accession>A0A963YYN7</accession>
<dbReference type="InterPro" id="IPR011079">
    <property type="entry name" value="Ala_racemase_C"/>
</dbReference>
<evidence type="ECO:0000256" key="6">
    <source>
        <dbReference type="ARBA" id="ARBA00023235"/>
    </source>
</evidence>
<comment type="catalytic activity">
    <reaction evidence="1 7">
        <text>L-alanine = D-alanine</text>
        <dbReference type="Rhea" id="RHEA:20249"/>
        <dbReference type="ChEBI" id="CHEBI:57416"/>
        <dbReference type="ChEBI" id="CHEBI:57972"/>
        <dbReference type="EC" id="5.1.1.1"/>
    </reaction>
</comment>
<evidence type="ECO:0000256" key="5">
    <source>
        <dbReference type="ARBA" id="ARBA00022898"/>
    </source>
</evidence>
<dbReference type="InterPro" id="IPR000821">
    <property type="entry name" value="Ala_racemase"/>
</dbReference>
<comment type="caution">
    <text evidence="11">The sequence shown here is derived from an EMBL/GenBank/DDBJ whole genome shotgun (WGS) entry which is preliminary data.</text>
</comment>
<evidence type="ECO:0000256" key="7">
    <source>
        <dbReference type="HAMAP-Rule" id="MF_01201"/>
    </source>
</evidence>
<dbReference type="CDD" id="cd00430">
    <property type="entry name" value="PLPDE_III_AR"/>
    <property type="match status" value="1"/>
</dbReference>
<gene>
    <name evidence="11" type="primary">alr</name>
    <name evidence="11" type="ORF">ACELLULO517_05045</name>
</gene>
<dbReference type="InterPro" id="IPR001608">
    <property type="entry name" value="Ala_racemase_N"/>
</dbReference>
<feature type="domain" description="Alanine racemase C-terminal" evidence="10">
    <location>
        <begin position="240"/>
        <end position="364"/>
    </location>
</feature>
<feature type="binding site" evidence="7 9">
    <location>
        <position position="139"/>
    </location>
    <ligand>
        <name>substrate</name>
    </ligand>
</feature>
<evidence type="ECO:0000256" key="1">
    <source>
        <dbReference type="ARBA" id="ARBA00000316"/>
    </source>
</evidence>
<evidence type="ECO:0000256" key="3">
    <source>
        <dbReference type="ARBA" id="ARBA00007880"/>
    </source>
</evidence>
<comment type="function">
    <text evidence="7">Catalyzes the interconversion of L-alanine and D-alanine. May also act on other amino acids.</text>
</comment>
<protein>
    <recommendedName>
        <fullName evidence="4 7">Alanine racemase</fullName>
        <ecNumber evidence="4 7">5.1.1.1</ecNumber>
    </recommendedName>
</protein>
<keyword evidence="6 7" id="KW-0413">Isomerase</keyword>
<dbReference type="PROSITE" id="PS00395">
    <property type="entry name" value="ALANINE_RACEMASE"/>
    <property type="match status" value="1"/>
</dbReference>
<organism evidence="11 12">
    <name type="scientific">Acidisoma cellulosilyticum</name>
    <dbReference type="NCBI Taxonomy" id="2802395"/>
    <lineage>
        <taxon>Bacteria</taxon>
        <taxon>Pseudomonadati</taxon>
        <taxon>Pseudomonadota</taxon>
        <taxon>Alphaproteobacteria</taxon>
        <taxon>Acetobacterales</taxon>
        <taxon>Acidocellaceae</taxon>
        <taxon>Acidisoma</taxon>
    </lineage>
</organism>
<dbReference type="GO" id="GO:0030632">
    <property type="term" value="P:D-alanine biosynthetic process"/>
    <property type="evidence" value="ECO:0007669"/>
    <property type="project" value="UniProtKB-UniRule"/>
</dbReference>
<keyword evidence="5 7" id="KW-0663">Pyridoxal phosphate</keyword>
<dbReference type="SUPFAM" id="SSF51419">
    <property type="entry name" value="PLP-binding barrel"/>
    <property type="match status" value="1"/>
</dbReference>
<evidence type="ECO:0000259" key="10">
    <source>
        <dbReference type="SMART" id="SM01005"/>
    </source>
</evidence>
<dbReference type="Gene3D" id="3.20.20.10">
    <property type="entry name" value="Alanine racemase"/>
    <property type="match status" value="1"/>
</dbReference>
<dbReference type="NCBIfam" id="TIGR00492">
    <property type="entry name" value="alr"/>
    <property type="match status" value="1"/>
</dbReference>
<evidence type="ECO:0000256" key="4">
    <source>
        <dbReference type="ARBA" id="ARBA00013089"/>
    </source>
</evidence>
<dbReference type="PANTHER" id="PTHR30511:SF0">
    <property type="entry name" value="ALANINE RACEMASE, CATABOLIC-RELATED"/>
    <property type="match status" value="1"/>
</dbReference>
<dbReference type="Proteomes" id="UP000721844">
    <property type="component" value="Unassembled WGS sequence"/>
</dbReference>